<dbReference type="InterPro" id="IPR036102">
    <property type="entry name" value="OsmC/Ohrsf"/>
</dbReference>
<evidence type="ECO:0000313" key="2">
    <source>
        <dbReference type="Proteomes" id="UP000241848"/>
    </source>
</evidence>
<sequence>MATMNFQVTTVGEGATGRHQTANAEFWSTETRLGGTPAQPTPLELLLGSLTGCMNVILQMVAGEKGWRHVSAKYSVKGELDPRGMMGDPGIPPYFRRIELKVWVSGVDREQLNWVRDEVDRRCPVHRLFEQAQISIDELWEITQS</sequence>
<dbReference type="SUPFAM" id="SSF82784">
    <property type="entry name" value="OsmC-like"/>
    <property type="match status" value="1"/>
</dbReference>
<comment type="caution">
    <text evidence="1">The sequence shown here is derived from an EMBL/GenBank/DDBJ whole genome shotgun (WGS) entry which is preliminary data.</text>
</comment>
<protein>
    <submittedName>
        <fullName evidence="1">Osmotically inducible protein C</fullName>
    </submittedName>
</protein>
<proteinExistence type="predicted"/>
<dbReference type="PANTHER" id="PTHR35368">
    <property type="entry name" value="HYDROPEROXIDE REDUCTASE"/>
    <property type="match status" value="1"/>
</dbReference>
<dbReference type="Gene3D" id="3.30.300.20">
    <property type="match status" value="1"/>
</dbReference>
<dbReference type="Pfam" id="PF02566">
    <property type="entry name" value="OsmC"/>
    <property type="match status" value="1"/>
</dbReference>
<reference evidence="1 2" key="1">
    <citation type="journal article" date="2014" name="BMC Genomics">
        <title>Comparison of environmental and isolate Sulfobacillus genomes reveals diverse carbon, sulfur, nitrogen, and hydrogen metabolisms.</title>
        <authorList>
            <person name="Justice N.B."/>
            <person name="Norman A."/>
            <person name="Brown C.T."/>
            <person name="Singh A."/>
            <person name="Thomas B.C."/>
            <person name="Banfield J.F."/>
        </authorList>
    </citation>
    <scope>NUCLEOTIDE SEQUENCE [LARGE SCALE GENOMIC DNA]</scope>
    <source>
        <strain evidence="1">AMDSBA3</strain>
    </source>
</reference>
<gene>
    <name evidence="1" type="ORF">C7B45_14375</name>
</gene>
<evidence type="ECO:0000313" key="1">
    <source>
        <dbReference type="EMBL" id="PSR20574.1"/>
    </source>
</evidence>
<dbReference type="InterPro" id="IPR052924">
    <property type="entry name" value="OsmC/Ohr_hydroprdx_reductase"/>
</dbReference>
<dbReference type="Proteomes" id="UP000241848">
    <property type="component" value="Unassembled WGS sequence"/>
</dbReference>
<name>A0A2T2WEB6_9FIRM</name>
<dbReference type="EMBL" id="PXYV01000057">
    <property type="protein sequence ID" value="PSR20574.1"/>
    <property type="molecule type" value="Genomic_DNA"/>
</dbReference>
<dbReference type="InterPro" id="IPR015946">
    <property type="entry name" value="KH_dom-like_a/b"/>
</dbReference>
<organism evidence="1 2">
    <name type="scientific">Sulfobacillus acidophilus</name>
    <dbReference type="NCBI Taxonomy" id="53633"/>
    <lineage>
        <taxon>Bacteria</taxon>
        <taxon>Bacillati</taxon>
        <taxon>Bacillota</taxon>
        <taxon>Clostridia</taxon>
        <taxon>Eubacteriales</taxon>
        <taxon>Clostridiales Family XVII. Incertae Sedis</taxon>
        <taxon>Sulfobacillus</taxon>
    </lineage>
</organism>
<accession>A0A2T2WEB6</accession>
<dbReference type="InterPro" id="IPR003718">
    <property type="entry name" value="OsmC/Ohr_fam"/>
</dbReference>
<dbReference type="AlphaFoldDB" id="A0A2T2WEB6"/>
<dbReference type="PANTHER" id="PTHR35368:SF1">
    <property type="entry name" value="HYDROPEROXIDE REDUCTASE"/>
    <property type="match status" value="1"/>
</dbReference>